<dbReference type="CDD" id="cd02440">
    <property type="entry name" value="AdoMet_MTases"/>
    <property type="match status" value="1"/>
</dbReference>
<name>A0A1D1V579_RAMVA</name>
<dbReference type="GO" id="GO:0004482">
    <property type="term" value="F:mRNA 5'-cap (guanine-N7-)-methyltransferase activity"/>
    <property type="evidence" value="ECO:0007669"/>
    <property type="project" value="UniProtKB-EC"/>
</dbReference>
<dbReference type="AlphaFoldDB" id="A0A1D1V579"/>
<dbReference type="Proteomes" id="UP000186922">
    <property type="component" value="Unassembled WGS sequence"/>
</dbReference>
<dbReference type="GO" id="GO:0005634">
    <property type="term" value="C:nucleus"/>
    <property type="evidence" value="ECO:0007669"/>
    <property type="project" value="TreeGrafter"/>
</dbReference>
<evidence type="ECO:0000256" key="5">
    <source>
        <dbReference type="ARBA" id="ARBA00022884"/>
    </source>
</evidence>
<comment type="caution">
    <text evidence="9">The sequence shown here is derived from an EMBL/GenBank/DDBJ whole genome shotgun (WGS) entry which is preliminary data.</text>
</comment>
<feature type="domain" description="MRNA cap 0 methyltransferase" evidence="8">
    <location>
        <begin position="26"/>
        <end position="300"/>
    </location>
</feature>
<keyword evidence="5" id="KW-0694">RNA-binding</keyword>
<organism evidence="9 10">
    <name type="scientific">Ramazzottius varieornatus</name>
    <name type="common">Water bear</name>
    <name type="synonym">Tardigrade</name>
    <dbReference type="NCBI Taxonomy" id="947166"/>
    <lineage>
        <taxon>Eukaryota</taxon>
        <taxon>Metazoa</taxon>
        <taxon>Ecdysozoa</taxon>
        <taxon>Tardigrada</taxon>
        <taxon>Eutardigrada</taxon>
        <taxon>Parachela</taxon>
        <taxon>Hypsibioidea</taxon>
        <taxon>Ramazzottiidae</taxon>
        <taxon>Ramazzottius</taxon>
    </lineage>
</organism>
<proteinExistence type="predicted"/>
<keyword evidence="4" id="KW-0949">S-adenosyl-L-methionine</keyword>
<dbReference type="FunFam" id="3.40.50.150:FF:000093">
    <property type="entry name" value="mRNA cap guanine-N7 methyltransferase"/>
    <property type="match status" value="1"/>
</dbReference>
<dbReference type="EC" id="2.1.1.56" evidence="1"/>
<evidence type="ECO:0000256" key="7">
    <source>
        <dbReference type="ARBA" id="ARBA00044712"/>
    </source>
</evidence>
<dbReference type="EMBL" id="BDGG01000002">
    <property type="protein sequence ID" value="GAU93628.1"/>
    <property type="molecule type" value="Genomic_DNA"/>
</dbReference>
<keyword evidence="6" id="KW-0506">mRNA capping</keyword>
<evidence type="ECO:0000256" key="4">
    <source>
        <dbReference type="ARBA" id="ARBA00022691"/>
    </source>
</evidence>
<dbReference type="PROSITE" id="PS51562">
    <property type="entry name" value="RNA_CAP0_MT"/>
    <property type="match status" value="1"/>
</dbReference>
<dbReference type="PANTHER" id="PTHR12189">
    <property type="entry name" value="MRNA GUANINE-7- METHYLTRANSFERASE"/>
    <property type="match status" value="1"/>
</dbReference>
<sequence length="378" mass="43910">MSTEVSTIAQHYNQLGQSDVEKRKQSPIYYLRSFNNWTKSVLINEALDILRKDNRGRRIRVLDFCCGKGGDLQKWIIGNVNYVVFADIAEVSVQQAENRYRDRRRNRRIFEAEFIVADLCHDKLSPKLRNPSQMFDLVSCQFSFHYSFETYERAERMLRNACDRLAPGGLFIGTIPDAHEIMRRLHSSPAETFGNDIYRVKFNSKDPAPLFGAKYHFYLQEHVDCPEFLVFFPVLMKMAEKLGMTLLVRSTFSEFFEEHRQNQKYKELMHRMQALEKYSHTPDSEEEYSHAEAEIDRLVQLGISNPVVVSSRGSRAFTSFICFVRNLLLGLFFRVLCRSPNGKWLPCTASSSSRKQNEARCNLSSDTQLYVQNLTGPN</sequence>
<dbReference type="InterPro" id="IPR039753">
    <property type="entry name" value="RG7MT1"/>
</dbReference>
<keyword evidence="2" id="KW-0489">Methyltransferase</keyword>
<dbReference type="Pfam" id="PF03291">
    <property type="entry name" value="mRNA_G-N7_MeTrfase"/>
    <property type="match status" value="1"/>
</dbReference>
<dbReference type="GO" id="GO:0003723">
    <property type="term" value="F:RNA binding"/>
    <property type="evidence" value="ECO:0007669"/>
    <property type="project" value="UniProtKB-KW"/>
</dbReference>
<keyword evidence="3" id="KW-0808">Transferase</keyword>
<dbReference type="SUPFAM" id="SSF53335">
    <property type="entry name" value="S-adenosyl-L-methionine-dependent methyltransferases"/>
    <property type="match status" value="1"/>
</dbReference>
<dbReference type="InterPro" id="IPR029063">
    <property type="entry name" value="SAM-dependent_MTases_sf"/>
</dbReference>
<evidence type="ECO:0000256" key="6">
    <source>
        <dbReference type="ARBA" id="ARBA00023042"/>
    </source>
</evidence>
<evidence type="ECO:0000256" key="2">
    <source>
        <dbReference type="ARBA" id="ARBA00022603"/>
    </source>
</evidence>
<dbReference type="OrthoDB" id="10248867at2759"/>
<evidence type="ECO:0000259" key="8">
    <source>
        <dbReference type="PROSITE" id="PS51562"/>
    </source>
</evidence>
<dbReference type="PANTHER" id="PTHR12189:SF2">
    <property type="entry name" value="MRNA CAP GUANINE-N7 METHYLTRANSFERASE"/>
    <property type="match status" value="1"/>
</dbReference>
<gene>
    <name evidence="9" type="primary">RvY_05540</name>
    <name evidence="9" type="synonym">RvY_05540.1</name>
    <name evidence="9" type="ORF">RvY_05540-1</name>
</gene>
<dbReference type="InterPro" id="IPR004971">
    <property type="entry name" value="mRNA_G-N7_MeTrfase_dom"/>
</dbReference>
<comment type="catalytic activity">
    <reaction evidence="7">
        <text>a 5'-end (5'-triphosphoguanosine)-ribonucleoside in mRNA + S-adenosyl-L-methionine = a 5'-end (N(7)-methyl 5'-triphosphoguanosine)-ribonucleoside in mRNA + S-adenosyl-L-homocysteine</text>
        <dbReference type="Rhea" id="RHEA:67008"/>
        <dbReference type="Rhea" id="RHEA-COMP:17166"/>
        <dbReference type="Rhea" id="RHEA-COMP:17167"/>
        <dbReference type="ChEBI" id="CHEBI:57856"/>
        <dbReference type="ChEBI" id="CHEBI:59789"/>
        <dbReference type="ChEBI" id="CHEBI:156461"/>
        <dbReference type="ChEBI" id="CHEBI:167617"/>
        <dbReference type="EC" id="2.1.1.56"/>
    </reaction>
</comment>
<evidence type="ECO:0000313" key="9">
    <source>
        <dbReference type="EMBL" id="GAU93628.1"/>
    </source>
</evidence>
<dbReference type="STRING" id="947166.A0A1D1V579"/>
<reference evidence="9 10" key="1">
    <citation type="journal article" date="2016" name="Nat. Commun.">
        <title>Extremotolerant tardigrade genome and improved radiotolerance of human cultured cells by tardigrade-unique protein.</title>
        <authorList>
            <person name="Hashimoto T."/>
            <person name="Horikawa D.D."/>
            <person name="Saito Y."/>
            <person name="Kuwahara H."/>
            <person name="Kozuka-Hata H."/>
            <person name="Shin-I T."/>
            <person name="Minakuchi Y."/>
            <person name="Ohishi K."/>
            <person name="Motoyama A."/>
            <person name="Aizu T."/>
            <person name="Enomoto A."/>
            <person name="Kondo K."/>
            <person name="Tanaka S."/>
            <person name="Hara Y."/>
            <person name="Koshikawa S."/>
            <person name="Sagara H."/>
            <person name="Miura T."/>
            <person name="Yokobori S."/>
            <person name="Miyagawa K."/>
            <person name="Suzuki Y."/>
            <person name="Kubo T."/>
            <person name="Oyama M."/>
            <person name="Kohara Y."/>
            <person name="Fujiyama A."/>
            <person name="Arakawa K."/>
            <person name="Katayama T."/>
            <person name="Toyoda A."/>
            <person name="Kunieda T."/>
        </authorList>
    </citation>
    <scope>NUCLEOTIDE SEQUENCE [LARGE SCALE GENOMIC DNA]</scope>
    <source>
        <strain evidence="9 10">YOKOZUNA-1</strain>
    </source>
</reference>
<evidence type="ECO:0000256" key="3">
    <source>
        <dbReference type="ARBA" id="ARBA00022679"/>
    </source>
</evidence>
<keyword evidence="10" id="KW-1185">Reference proteome</keyword>
<keyword evidence="6" id="KW-0507">mRNA processing</keyword>
<accession>A0A1D1V579</accession>
<protein>
    <recommendedName>
        <fullName evidence="1">mRNA (guanine-N(7))-methyltransferase</fullName>
        <ecNumber evidence="1">2.1.1.56</ecNumber>
    </recommendedName>
</protein>
<evidence type="ECO:0000256" key="1">
    <source>
        <dbReference type="ARBA" id="ARBA00011926"/>
    </source>
</evidence>
<evidence type="ECO:0000313" key="10">
    <source>
        <dbReference type="Proteomes" id="UP000186922"/>
    </source>
</evidence>
<dbReference type="Gene3D" id="3.40.50.150">
    <property type="entry name" value="Vaccinia Virus protein VP39"/>
    <property type="match status" value="1"/>
</dbReference>